<evidence type="ECO:0000256" key="1">
    <source>
        <dbReference type="SAM" id="SignalP"/>
    </source>
</evidence>
<protein>
    <recommendedName>
        <fullName evidence="4">PEP-CTERM sorting domain-containing protein</fullName>
    </recommendedName>
</protein>
<sequence>MVRKLILSALLFGSVFGMAPAAERVLFVGNSFTFGAGSPAKFYRPEGVVDLNGNHWGGVPAMVKVLSQEAGLDWEVFHETIPGANLDRHLREKSELLDQRWDVVCVQSHSLLDRQNPGDATLLIGVAGGLVDLWVKQNPEVDLRLVATWSRADQIYRGEGRWKGTAVGQMAIDLRAGCEAIAAGNDPWVKGVIPVGEAWNRAFAAGVADDNPYDGISFGEVGLWAWDHYHASIYGSYLEALVMFGDVSGLDVRSFGGAETVAMEMGFPADLTKTFQRLAFEELRAQKPDREFSAFEGKALKNEVNPE</sequence>
<organism evidence="2 3">
    <name type="scientific">Haloferula luteola</name>
    <dbReference type="NCBI Taxonomy" id="595692"/>
    <lineage>
        <taxon>Bacteria</taxon>
        <taxon>Pseudomonadati</taxon>
        <taxon>Verrucomicrobiota</taxon>
        <taxon>Verrucomicrobiia</taxon>
        <taxon>Verrucomicrobiales</taxon>
        <taxon>Verrucomicrobiaceae</taxon>
        <taxon>Haloferula</taxon>
    </lineage>
</organism>
<dbReference type="Gene3D" id="3.40.50.1110">
    <property type="entry name" value="SGNH hydrolase"/>
    <property type="match status" value="1"/>
</dbReference>
<accession>A0A840V6X3</accession>
<gene>
    <name evidence="2" type="ORF">HNR46_003034</name>
</gene>
<dbReference type="AlphaFoldDB" id="A0A840V6X3"/>
<reference evidence="2 3" key="1">
    <citation type="submission" date="2020-08" db="EMBL/GenBank/DDBJ databases">
        <title>Genomic Encyclopedia of Type Strains, Phase IV (KMG-IV): sequencing the most valuable type-strain genomes for metagenomic binning, comparative biology and taxonomic classification.</title>
        <authorList>
            <person name="Goeker M."/>
        </authorList>
    </citation>
    <scope>NUCLEOTIDE SEQUENCE [LARGE SCALE GENOMIC DNA]</scope>
    <source>
        <strain evidence="2 3">YC6886</strain>
    </source>
</reference>
<keyword evidence="3" id="KW-1185">Reference proteome</keyword>
<keyword evidence="1" id="KW-0732">Signal</keyword>
<dbReference type="InterPro" id="IPR036514">
    <property type="entry name" value="SGNH_hydro_sf"/>
</dbReference>
<dbReference type="RefSeq" id="WP_184020118.1">
    <property type="nucleotide sequence ID" value="NZ_JACHFD010000016.1"/>
</dbReference>
<evidence type="ECO:0008006" key="4">
    <source>
        <dbReference type="Google" id="ProtNLM"/>
    </source>
</evidence>
<dbReference type="Proteomes" id="UP000557717">
    <property type="component" value="Unassembled WGS sequence"/>
</dbReference>
<dbReference type="EMBL" id="JACHFD010000016">
    <property type="protein sequence ID" value="MBB5352786.1"/>
    <property type="molecule type" value="Genomic_DNA"/>
</dbReference>
<evidence type="ECO:0000313" key="2">
    <source>
        <dbReference type="EMBL" id="MBB5352786.1"/>
    </source>
</evidence>
<name>A0A840V6X3_9BACT</name>
<feature type="signal peptide" evidence="1">
    <location>
        <begin position="1"/>
        <end position="21"/>
    </location>
</feature>
<feature type="chain" id="PRO_5032445124" description="PEP-CTERM sorting domain-containing protein" evidence="1">
    <location>
        <begin position="22"/>
        <end position="307"/>
    </location>
</feature>
<dbReference type="GO" id="GO:0016788">
    <property type="term" value="F:hydrolase activity, acting on ester bonds"/>
    <property type="evidence" value="ECO:0007669"/>
    <property type="project" value="UniProtKB-ARBA"/>
</dbReference>
<evidence type="ECO:0000313" key="3">
    <source>
        <dbReference type="Proteomes" id="UP000557717"/>
    </source>
</evidence>
<proteinExistence type="predicted"/>
<comment type="caution">
    <text evidence="2">The sequence shown here is derived from an EMBL/GenBank/DDBJ whole genome shotgun (WGS) entry which is preliminary data.</text>
</comment>